<proteinExistence type="predicted"/>
<evidence type="ECO:0000313" key="1">
    <source>
        <dbReference type="EMBL" id="VFQ63715.1"/>
    </source>
</evidence>
<sequence>MASAYTTMLKRQKAPEAVHVTERPTTNWGLHVRAIIQYVIRSSLSPSRTESAEETRSRSKMIITNTTATCSSQKAYITPVPSWIPMFTTTVITKIPQAMRFIARSLGFMAPREGMKFDMTVQTKAPLLSFASWSPCRGMELLRSTDSLVATATRARVVALREKKLQGNQSFL</sequence>
<dbReference type="EMBL" id="OOIL02000326">
    <property type="protein sequence ID" value="VFQ63715.1"/>
    <property type="molecule type" value="Genomic_DNA"/>
</dbReference>
<protein>
    <submittedName>
        <fullName evidence="1">Uncharacterized protein</fullName>
    </submittedName>
</protein>
<keyword evidence="2" id="KW-1185">Reference proteome</keyword>
<gene>
    <name evidence="1" type="ORF">CCAM_LOCUS5491</name>
</gene>
<organism evidence="1 2">
    <name type="scientific">Cuscuta campestris</name>
    <dbReference type="NCBI Taxonomy" id="132261"/>
    <lineage>
        <taxon>Eukaryota</taxon>
        <taxon>Viridiplantae</taxon>
        <taxon>Streptophyta</taxon>
        <taxon>Embryophyta</taxon>
        <taxon>Tracheophyta</taxon>
        <taxon>Spermatophyta</taxon>
        <taxon>Magnoliopsida</taxon>
        <taxon>eudicotyledons</taxon>
        <taxon>Gunneridae</taxon>
        <taxon>Pentapetalae</taxon>
        <taxon>asterids</taxon>
        <taxon>lamiids</taxon>
        <taxon>Solanales</taxon>
        <taxon>Convolvulaceae</taxon>
        <taxon>Cuscuteae</taxon>
        <taxon>Cuscuta</taxon>
        <taxon>Cuscuta subgen. Grammica</taxon>
        <taxon>Cuscuta sect. Cleistogrammica</taxon>
    </lineage>
</organism>
<reference evidence="1 2" key="1">
    <citation type="submission" date="2018-04" db="EMBL/GenBank/DDBJ databases">
        <authorList>
            <person name="Vogel A."/>
        </authorList>
    </citation>
    <scope>NUCLEOTIDE SEQUENCE [LARGE SCALE GENOMIC DNA]</scope>
</reference>
<name>A0A484KGX6_9ASTE</name>
<dbReference type="Proteomes" id="UP000595140">
    <property type="component" value="Unassembled WGS sequence"/>
</dbReference>
<dbReference type="AlphaFoldDB" id="A0A484KGX6"/>
<evidence type="ECO:0000313" key="2">
    <source>
        <dbReference type="Proteomes" id="UP000595140"/>
    </source>
</evidence>
<accession>A0A484KGX6</accession>